<organism evidence="2">
    <name type="scientific">marine sediment metagenome</name>
    <dbReference type="NCBI Taxonomy" id="412755"/>
    <lineage>
        <taxon>unclassified sequences</taxon>
        <taxon>metagenomes</taxon>
        <taxon>ecological metagenomes</taxon>
    </lineage>
</organism>
<feature type="non-terminal residue" evidence="2">
    <location>
        <position position="244"/>
    </location>
</feature>
<dbReference type="PANTHER" id="PTHR41786:SF1">
    <property type="entry name" value="6-HYDROXYMETHYLPTERIN DIPHOSPHOKINASE MPTE-LIKE DOMAIN-CONTAINING PROTEIN"/>
    <property type="match status" value="1"/>
</dbReference>
<name>X0WDU8_9ZZZZ</name>
<dbReference type="PANTHER" id="PTHR41786">
    <property type="entry name" value="MOTILITY ACCESSORY FACTOR MAF"/>
    <property type="match status" value="1"/>
</dbReference>
<dbReference type="AlphaFoldDB" id="X0WDU8"/>
<sequence>PYKWWLKKFKDRKCIIHWSHETKNTCLFYVTNWISGEDVVKGGRINTDEKQIIKNVKYNIKQEFLQVEPHPTNDIEVMIVGGGPSVTEHLEKIKQLRQNGVKLITINNAYNWCIDNGLTPSAMVMVDAREFNGRFTKPVVEGCKYFIASQCNPSVFEGLPKDRTYVWHTQAELLKDILDKQYETWWSVPGGSTVLLRAIPLFRMLGFKRFHLFGCDSCLGEEDKHHAYEQVENDGQAVMPVNVS</sequence>
<proteinExistence type="predicted"/>
<protein>
    <recommendedName>
        <fullName evidence="1">6-hydroxymethylpterin diphosphokinase MptE-like domain-containing protein</fullName>
    </recommendedName>
</protein>
<gene>
    <name evidence="2" type="ORF">S01H1_71540</name>
</gene>
<evidence type="ECO:0000313" key="2">
    <source>
        <dbReference type="EMBL" id="GAG28825.1"/>
    </source>
</evidence>
<accession>X0WDU8</accession>
<feature type="domain" description="6-hydroxymethylpterin diphosphokinase MptE-like" evidence="1">
    <location>
        <begin position="50"/>
        <end position="219"/>
    </location>
</feature>
<feature type="non-terminal residue" evidence="2">
    <location>
        <position position="1"/>
    </location>
</feature>
<dbReference type="InterPro" id="IPR002826">
    <property type="entry name" value="MptE-like"/>
</dbReference>
<evidence type="ECO:0000259" key="1">
    <source>
        <dbReference type="Pfam" id="PF01973"/>
    </source>
</evidence>
<reference evidence="2" key="1">
    <citation type="journal article" date="2014" name="Front. Microbiol.">
        <title>High frequency of phylogenetically diverse reductive dehalogenase-homologous genes in deep subseafloor sedimentary metagenomes.</title>
        <authorList>
            <person name="Kawai M."/>
            <person name="Futagami T."/>
            <person name="Toyoda A."/>
            <person name="Takaki Y."/>
            <person name="Nishi S."/>
            <person name="Hori S."/>
            <person name="Arai W."/>
            <person name="Tsubouchi T."/>
            <person name="Morono Y."/>
            <person name="Uchiyama I."/>
            <person name="Ito T."/>
            <person name="Fujiyama A."/>
            <person name="Inagaki F."/>
            <person name="Takami H."/>
        </authorList>
    </citation>
    <scope>NUCLEOTIDE SEQUENCE</scope>
    <source>
        <strain evidence="2">Expedition CK06-06</strain>
    </source>
</reference>
<dbReference type="Pfam" id="PF01973">
    <property type="entry name" value="MptE-like"/>
    <property type="match status" value="1"/>
</dbReference>
<dbReference type="EMBL" id="BARS01047642">
    <property type="protein sequence ID" value="GAG28825.1"/>
    <property type="molecule type" value="Genomic_DNA"/>
</dbReference>
<comment type="caution">
    <text evidence="2">The sequence shown here is derived from an EMBL/GenBank/DDBJ whole genome shotgun (WGS) entry which is preliminary data.</text>
</comment>